<evidence type="ECO:0000256" key="1">
    <source>
        <dbReference type="ARBA" id="ARBA00012906"/>
    </source>
</evidence>
<reference evidence="10 11" key="1">
    <citation type="submission" date="2017-01" db="EMBL/GenBank/DDBJ databases">
        <authorList>
            <person name="Mah S.A."/>
            <person name="Swanson W.J."/>
            <person name="Moy G.W."/>
            <person name="Vacquier V.D."/>
        </authorList>
    </citation>
    <scope>NUCLEOTIDE SEQUENCE [LARGE SCALE GENOMIC DNA]</scope>
    <source>
        <strain evidence="10 11">GSMNP</strain>
    </source>
</reference>
<evidence type="ECO:0000256" key="2">
    <source>
        <dbReference type="ARBA" id="ARBA00022679"/>
    </source>
</evidence>
<sequence length="245" mass="27517">MKQATLLAIQNNLEKLDTKDKISRLSDLIVKSNISMETIIKSKPKSTSENSSMSEKLTKNLVYLNGSDVSTELRTNQINRIVSLVAKFEEVRNAVLIKQQELASPVNSKSSQRDSSNHSSLTETGNKFGNGLVMDGRDIGTRVFPNANLKVFMTADAKIRAQRRFDEMLKLKQTSSFDLAENSDFSFDSILSEINRRDYEDQTRKHSPLTKAADAVALDTGELSIPQVVDKMFSLVLDRMDKQHK</sequence>
<dbReference type="GO" id="GO:0005524">
    <property type="term" value="F:ATP binding"/>
    <property type="evidence" value="ECO:0007669"/>
    <property type="project" value="UniProtKB-KW"/>
</dbReference>
<accession>A0A1R1XCF0</accession>
<comment type="catalytic activity">
    <reaction evidence="7">
        <text>CMP + ATP = CDP + ADP</text>
        <dbReference type="Rhea" id="RHEA:11600"/>
        <dbReference type="ChEBI" id="CHEBI:30616"/>
        <dbReference type="ChEBI" id="CHEBI:58069"/>
        <dbReference type="ChEBI" id="CHEBI:60377"/>
        <dbReference type="ChEBI" id="CHEBI:456216"/>
        <dbReference type="EC" id="2.7.4.25"/>
    </reaction>
</comment>
<comment type="caution">
    <text evidence="10">The sequence shown here is derived from an EMBL/GenBank/DDBJ whole genome shotgun (WGS) entry which is preliminary data.</text>
</comment>
<evidence type="ECO:0000256" key="4">
    <source>
        <dbReference type="ARBA" id="ARBA00022777"/>
    </source>
</evidence>
<keyword evidence="5" id="KW-0067">ATP-binding</keyword>
<dbReference type="CDD" id="cd02020">
    <property type="entry name" value="CMPK"/>
    <property type="match status" value="1"/>
</dbReference>
<dbReference type="Pfam" id="PF02224">
    <property type="entry name" value="Cytidylate_kin"/>
    <property type="match status" value="2"/>
</dbReference>
<gene>
    <name evidence="10" type="ORF">AYI70_g9201</name>
</gene>
<protein>
    <recommendedName>
        <fullName evidence="1">(d)CMP kinase</fullName>
        <ecNumber evidence="1">2.7.4.25</ecNumber>
    </recommendedName>
</protein>
<evidence type="ECO:0000256" key="5">
    <source>
        <dbReference type="ARBA" id="ARBA00022840"/>
    </source>
</evidence>
<feature type="region of interest" description="Disordered" evidence="8">
    <location>
        <begin position="102"/>
        <end position="129"/>
    </location>
</feature>
<dbReference type="STRING" id="133412.A0A1R1XCF0"/>
<evidence type="ECO:0000256" key="8">
    <source>
        <dbReference type="SAM" id="MobiDB-lite"/>
    </source>
</evidence>
<dbReference type="EMBL" id="LSSN01004030">
    <property type="protein sequence ID" value="OMJ12310.1"/>
    <property type="molecule type" value="Genomic_DNA"/>
</dbReference>
<proteinExistence type="predicted"/>
<evidence type="ECO:0000313" key="10">
    <source>
        <dbReference type="EMBL" id="OMJ12310.1"/>
    </source>
</evidence>
<dbReference type="GO" id="GO:0006139">
    <property type="term" value="P:nucleobase-containing compound metabolic process"/>
    <property type="evidence" value="ECO:0007669"/>
    <property type="project" value="InterPro"/>
</dbReference>
<keyword evidence="11" id="KW-1185">Reference proteome</keyword>
<dbReference type="OrthoDB" id="10263145at2759"/>
<dbReference type="SUPFAM" id="SSF52540">
    <property type="entry name" value="P-loop containing nucleoside triphosphate hydrolases"/>
    <property type="match status" value="1"/>
</dbReference>
<dbReference type="AlphaFoldDB" id="A0A1R1XCF0"/>
<dbReference type="InterPro" id="IPR027417">
    <property type="entry name" value="P-loop_NTPase"/>
</dbReference>
<feature type="domain" description="Cytidylate kinase" evidence="9">
    <location>
        <begin position="50"/>
        <end position="106"/>
    </location>
</feature>
<keyword evidence="3" id="KW-0547">Nucleotide-binding</keyword>
<dbReference type="EC" id="2.7.4.25" evidence="1"/>
<evidence type="ECO:0000256" key="7">
    <source>
        <dbReference type="ARBA" id="ARBA00048478"/>
    </source>
</evidence>
<comment type="catalytic activity">
    <reaction evidence="6">
        <text>dCMP + ATP = dCDP + ADP</text>
        <dbReference type="Rhea" id="RHEA:25094"/>
        <dbReference type="ChEBI" id="CHEBI:30616"/>
        <dbReference type="ChEBI" id="CHEBI:57566"/>
        <dbReference type="ChEBI" id="CHEBI:58593"/>
        <dbReference type="ChEBI" id="CHEBI:456216"/>
        <dbReference type="EC" id="2.7.4.25"/>
    </reaction>
</comment>
<feature type="compositionally biased region" description="Polar residues" evidence="8">
    <location>
        <begin position="117"/>
        <end position="127"/>
    </location>
</feature>
<organism evidence="10 11">
    <name type="scientific">Smittium culicis</name>
    <dbReference type="NCBI Taxonomy" id="133412"/>
    <lineage>
        <taxon>Eukaryota</taxon>
        <taxon>Fungi</taxon>
        <taxon>Fungi incertae sedis</taxon>
        <taxon>Zoopagomycota</taxon>
        <taxon>Kickxellomycotina</taxon>
        <taxon>Harpellomycetes</taxon>
        <taxon>Harpellales</taxon>
        <taxon>Legeriomycetaceae</taxon>
        <taxon>Smittium</taxon>
    </lineage>
</organism>
<evidence type="ECO:0000256" key="6">
    <source>
        <dbReference type="ARBA" id="ARBA00047615"/>
    </source>
</evidence>
<dbReference type="InterPro" id="IPR011994">
    <property type="entry name" value="Cytidylate_kinase_dom"/>
</dbReference>
<dbReference type="GO" id="GO:0036431">
    <property type="term" value="F:dCMP kinase activity"/>
    <property type="evidence" value="ECO:0007669"/>
    <property type="project" value="InterPro"/>
</dbReference>
<dbReference type="Gene3D" id="3.40.50.300">
    <property type="entry name" value="P-loop containing nucleotide triphosphate hydrolases"/>
    <property type="match status" value="1"/>
</dbReference>
<keyword evidence="2" id="KW-0808">Transferase</keyword>
<evidence type="ECO:0000313" key="11">
    <source>
        <dbReference type="Proteomes" id="UP000187283"/>
    </source>
</evidence>
<name>A0A1R1XCF0_9FUNG</name>
<dbReference type="Proteomes" id="UP000187283">
    <property type="component" value="Unassembled WGS sequence"/>
</dbReference>
<keyword evidence="4 10" id="KW-0418">Kinase</keyword>
<feature type="domain" description="Cytidylate kinase" evidence="9">
    <location>
        <begin position="129"/>
        <end position="235"/>
    </location>
</feature>
<evidence type="ECO:0000256" key="3">
    <source>
        <dbReference type="ARBA" id="ARBA00022741"/>
    </source>
</evidence>
<evidence type="ECO:0000259" key="9">
    <source>
        <dbReference type="Pfam" id="PF02224"/>
    </source>
</evidence>